<dbReference type="HOGENOM" id="CLU_3254219_0_0_3"/>
<dbReference type="Proteomes" id="UP000003959">
    <property type="component" value="Unassembled WGS sequence"/>
</dbReference>
<dbReference type="EMBL" id="GL890843">
    <property type="protein sequence ID" value="EGJ33576.1"/>
    <property type="molecule type" value="Genomic_DNA"/>
</dbReference>
<organism evidence="1 2">
    <name type="scientific">Moorena producens 3L</name>
    <dbReference type="NCBI Taxonomy" id="489825"/>
    <lineage>
        <taxon>Bacteria</taxon>
        <taxon>Bacillati</taxon>
        <taxon>Cyanobacteriota</taxon>
        <taxon>Cyanophyceae</taxon>
        <taxon>Coleofasciculales</taxon>
        <taxon>Coleofasciculaceae</taxon>
        <taxon>Moorena</taxon>
    </lineage>
</organism>
<keyword evidence="2" id="KW-1185">Reference proteome</keyword>
<dbReference type="AlphaFoldDB" id="F4XP41"/>
<protein>
    <submittedName>
        <fullName evidence="1">Uncharacterized protein</fullName>
    </submittedName>
</protein>
<reference evidence="2" key="1">
    <citation type="journal article" date="2011" name="Proc. Natl. Acad. Sci. U.S.A.">
        <title>Genomic insights into the physiology and ecology of the marine filamentous cyanobacterium Lyngbya majuscula.</title>
        <authorList>
            <person name="Jones A.C."/>
            <person name="Monroe E.A."/>
            <person name="Podell S."/>
            <person name="Hess W.R."/>
            <person name="Klages S."/>
            <person name="Esquenazi E."/>
            <person name="Niessen S."/>
            <person name="Hoover H."/>
            <person name="Rothmann M."/>
            <person name="Lasken R.S."/>
            <person name="Yates J.R.III."/>
            <person name="Reinhardt R."/>
            <person name="Kube M."/>
            <person name="Burkart M.D."/>
            <person name="Allen E.E."/>
            <person name="Dorrestein P.C."/>
            <person name="Gerwick W.H."/>
            <person name="Gerwick L."/>
        </authorList>
    </citation>
    <scope>NUCLEOTIDE SEQUENCE [LARGE SCALE GENOMIC DNA]</scope>
    <source>
        <strain evidence="2">3L</strain>
    </source>
</reference>
<evidence type="ECO:0000313" key="1">
    <source>
        <dbReference type="EMBL" id="EGJ33576.1"/>
    </source>
</evidence>
<gene>
    <name evidence="1" type="ORF">LYNGBM3L_28040</name>
</gene>
<evidence type="ECO:0000313" key="2">
    <source>
        <dbReference type="Proteomes" id="UP000003959"/>
    </source>
</evidence>
<proteinExistence type="predicted"/>
<sequence length="42" mass="4459">MQSGAIDGLTDRLTDGNIACRVGKNSLVQMSILDNITLPTLL</sequence>
<name>F4XP41_9CYAN</name>
<accession>F4XP41</accession>